<comment type="caution">
    <text evidence="2">The sequence shown here is derived from an EMBL/GenBank/DDBJ whole genome shotgun (WGS) entry which is preliminary data.</text>
</comment>
<name>A0AAD5V6G3_9APHY</name>
<dbReference type="EMBL" id="JANAWD010000096">
    <property type="protein sequence ID" value="KAJ3487283.1"/>
    <property type="molecule type" value="Genomic_DNA"/>
</dbReference>
<accession>A0AAD5V6G3</accession>
<dbReference type="Proteomes" id="UP001212997">
    <property type="component" value="Unassembled WGS sequence"/>
</dbReference>
<organism evidence="2 3">
    <name type="scientific">Meripilus lineatus</name>
    <dbReference type="NCBI Taxonomy" id="2056292"/>
    <lineage>
        <taxon>Eukaryota</taxon>
        <taxon>Fungi</taxon>
        <taxon>Dikarya</taxon>
        <taxon>Basidiomycota</taxon>
        <taxon>Agaricomycotina</taxon>
        <taxon>Agaricomycetes</taxon>
        <taxon>Polyporales</taxon>
        <taxon>Meripilaceae</taxon>
        <taxon>Meripilus</taxon>
    </lineage>
</organism>
<sequence>MELHVKMTPTFYHGYILILEAILQIILKDPESEADNHTVIPTVTAVTQRLESIKESARHPDPATSEESKANTATQSQCIQAYLSSGGKVEFALDALTDSVYEKSPVGSWYSRRQYLKEEEAEFEKEVADLPRCENDLDIGVVRVKLGIPRERKGPHWFFLTDSESDEYDEDDDENGETVYEGTRSDETEQLHEVWYAPSFVYRPGALSLIDPLLRFFCTVADLFMFYGLYMRSSSCFKRSRIDHRNICARSPAL</sequence>
<gene>
    <name evidence="2" type="ORF">NLI96_g3631</name>
</gene>
<reference evidence="2" key="1">
    <citation type="submission" date="2022-07" db="EMBL/GenBank/DDBJ databases">
        <title>Genome Sequence of Physisporinus lineatus.</title>
        <authorList>
            <person name="Buettner E."/>
        </authorList>
    </citation>
    <scope>NUCLEOTIDE SEQUENCE</scope>
    <source>
        <strain evidence="2">VT162</strain>
    </source>
</reference>
<keyword evidence="3" id="KW-1185">Reference proteome</keyword>
<evidence type="ECO:0000313" key="3">
    <source>
        <dbReference type="Proteomes" id="UP001212997"/>
    </source>
</evidence>
<feature type="compositionally biased region" description="Basic and acidic residues" evidence="1">
    <location>
        <begin position="54"/>
        <end position="69"/>
    </location>
</feature>
<dbReference type="AlphaFoldDB" id="A0AAD5V6G3"/>
<feature type="region of interest" description="Disordered" evidence="1">
    <location>
        <begin position="54"/>
        <end position="74"/>
    </location>
</feature>
<proteinExistence type="predicted"/>
<protein>
    <submittedName>
        <fullName evidence="2">Uncharacterized protein</fullName>
    </submittedName>
</protein>
<evidence type="ECO:0000313" key="2">
    <source>
        <dbReference type="EMBL" id="KAJ3487283.1"/>
    </source>
</evidence>
<evidence type="ECO:0000256" key="1">
    <source>
        <dbReference type="SAM" id="MobiDB-lite"/>
    </source>
</evidence>